<name>A0A5J4TSE0_9EUKA</name>
<reference evidence="1 2" key="1">
    <citation type="submission" date="2019-03" db="EMBL/GenBank/DDBJ databases">
        <title>Single cell metagenomics reveals metabolic interactions within the superorganism composed of flagellate Streblomastix strix and complex community of Bacteroidetes bacteria on its surface.</title>
        <authorList>
            <person name="Treitli S.C."/>
            <person name="Kolisko M."/>
            <person name="Husnik F."/>
            <person name="Keeling P."/>
            <person name="Hampl V."/>
        </authorList>
    </citation>
    <scope>NUCLEOTIDE SEQUENCE [LARGE SCALE GENOMIC DNA]</scope>
    <source>
        <strain evidence="1">ST1C</strain>
    </source>
</reference>
<dbReference type="OrthoDB" id="10025891at2759"/>
<sequence>MINPRKLKFFRRQEKFRFDGPDGRAYYWYVLDEKDYDSICSKDCGKYKGVMMHAIISSAGILSLDRMQGSIIADIWKELLLSKVLPSIHSVHGEQFKYQMDNTSCYKNKETLKDLESYGFSFLDWPALSPDLIPVENKWSIIVRKVYEDGVNYENEEDLQAGIQRAGRKNKKKLILPLINSFQKRLTELLKRGGKYVQ</sequence>
<dbReference type="EMBL" id="SNRW01026424">
    <property type="protein sequence ID" value="KAA6360802.1"/>
    <property type="molecule type" value="Genomic_DNA"/>
</dbReference>
<evidence type="ECO:0008006" key="3">
    <source>
        <dbReference type="Google" id="ProtNLM"/>
    </source>
</evidence>
<dbReference type="AlphaFoldDB" id="A0A5J4TSE0"/>
<proteinExistence type="predicted"/>
<evidence type="ECO:0000313" key="1">
    <source>
        <dbReference type="EMBL" id="KAA6360802.1"/>
    </source>
</evidence>
<accession>A0A5J4TSE0</accession>
<protein>
    <recommendedName>
        <fullName evidence="3">Transposable element Tc3 transposase</fullName>
    </recommendedName>
</protein>
<dbReference type="Gene3D" id="3.30.420.10">
    <property type="entry name" value="Ribonuclease H-like superfamily/Ribonuclease H"/>
    <property type="match status" value="1"/>
</dbReference>
<dbReference type="GO" id="GO:0003676">
    <property type="term" value="F:nucleic acid binding"/>
    <property type="evidence" value="ECO:0007669"/>
    <property type="project" value="InterPro"/>
</dbReference>
<comment type="caution">
    <text evidence="1">The sequence shown here is derived from an EMBL/GenBank/DDBJ whole genome shotgun (WGS) entry which is preliminary data.</text>
</comment>
<gene>
    <name evidence="1" type="ORF">EZS28_043671</name>
</gene>
<organism evidence="1 2">
    <name type="scientific">Streblomastix strix</name>
    <dbReference type="NCBI Taxonomy" id="222440"/>
    <lineage>
        <taxon>Eukaryota</taxon>
        <taxon>Metamonada</taxon>
        <taxon>Preaxostyla</taxon>
        <taxon>Oxymonadida</taxon>
        <taxon>Streblomastigidae</taxon>
        <taxon>Streblomastix</taxon>
    </lineage>
</organism>
<dbReference type="InterPro" id="IPR036397">
    <property type="entry name" value="RNaseH_sf"/>
</dbReference>
<evidence type="ECO:0000313" key="2">
    <source>
        <dbReference type="Proteomes" id="UP000324800"/>
    </source>
</evidence>
<dbReference type="Proteomes" id="UP000324800">
    <property type="component" value="Unassembled WGS sequence"/>
</dbReference>